<dbReference type="RefSeq" id="WP_192624985.1">
    <property type="nucleotide sequence ID" value="NZ_JADBGG010000050.1"/>
</dbReference>
<dbReference type="InterPro" id="IPR000525">
    <property type="entry name" value="Initiator_Rep_WH1"/>
</dbReference>
<evidence type="ECO:0000256" key="1">
    <source>
        <dbReference type="ARBA" id="ARBA00038283"/>
    </source>
</evidence>
<accession>A0ABR9H909</accession>
<protein>
    <submittedName>
        <fullName evidence="3">Plasmid replication initiation protein</fullName>
    </submittedName>
</protein>
<dbReference type="Pfam" id="PF21205">
    <property type="entry name" value="Rep3_C"/>
    <property type="match status" value="1"/>
</dbReference>
<organism evidence="3 4">
    <name type="scientific">Desulfomicrobium macestii</name>
    <dbReference type="NCBI Taxonomy" id="90731"/>
    <lineage>
        <taxon>Bacteria</taxon>
        <taxon>Pseudomonadati</taxon>
        <taxon>Thermodesulfobacteriota</taxon>
        <taxon>Desulfovibrionia</taxon>
        <taxon>Desulfovibrionales</taxon>
        <taxon>Desulfomicrobiaceae</taxon>
        <taxon>Desulfomicrobium</taxon>
    </lineage>
</organism>
<proteinExistence type="inferred from homology"/>
<dbReference type="InterPro" id="IPR036388">
    <property type="entry name" value="WH-like_DNA-bd_sf"/>
</dbReference>
<dbReference type="SUPFAM" id="SSF46785">
    <property type="entry name" value="Winged helix' DNA-binding domain"/>
    <property type="match status" value="2"/>
</dbReference>
<evidence type="ECO:0000259" key="2">
    <source>
        <dbReference type="Pfam" id="PF01051"/>
    </source>
</evidence>
<dbReference type="InterPro" id="IPR036390">
    <property type="entry name" value="WH_DNA-bd_sf"/>
</dbReference>
<name>A0ABR9H909_9BACT</name>
<keyword evidence="4" id="KW-1185">Reference proteome</keyword>
<dbReference type="Gene3D" id="1.10.10.10">
    <property type="entry name" value="Winged helix-like DNA-binding domain superfamily/Winged helix DNA-binding domain"/>
    <property type="match status" value="2"/>
</dbReference>
<reference evidence="3 4" key="1">
    <citation type="submission" date="2020-10" db="EMBL/GenBank/DDBJ databases">
        <title>Genomic Encyclopedia of Type Strains, Phase IV (KMG-IV): sequencing the most valuable type-strain genomes for metagenomic binning, comparative biology and taxonomic classification.</title>
        <authorList>
            <person name="Goeker M."/>
        </authorList>
    </citation>
    <scope>NUCLEOTIDE SEQUENCE [LARGE SCALE GENOMIC DNA]</scope>
    <source>
        <strain evidence="3 4">DSM 4194</strain>
    </source>
</reference>
<comment type="caution">
    <text evidence="3">The sequence shown here is derived from an EMBL/GenBank/DDBJ whole genome shotgun (WGS) entry which is preliminary data.</text>
</comment>
<feature type="domain" description="Initiator Rep protein WH1" evidence="2">
    <location>
        <begin position="10"/>
        <end position="159"/>
    </location>
</feature>
<dbReference type="EMBL" id="JADBGG010000050">
    <property type="protein sequence ID" value="MBE1427216.1"/>
    <property type="molecule type" value="Genomic_DNA"/>
</dbReference>
<dbReference type="Pfam" id="PF01051">
    <property type="entry name" value="Rep3_N"/>
    <property type="match status" value="1"/>
</dbReference>
<evidence type="ECO:0000313" key="4">
    <source>
        <dbReference type="Proteomes" id="UP000639010"/>
    </source>
</evidence>
<comment type="similarity">
    <text evidence="1">Belongs to the initiator RepB protein family.</text>
</comment>
<gene>
    <name evidence="3" type="ORF">H4684_003906</name>
</gene>
<dbReference type="Proteomes" id="UP000639010">
    <property type="component" value="Unassembled WGS sequence"/>
</dbReference>
<sequence>MESPKETSLVVKSNALINATFDLSLQGNRFLAFAISLLDRTQKIEIGKPVELEIPVMEFAKAFDVDPKNAYREIETLADQFQRKLITLQPDQTLDGSRVKVGLISKQKYHDGEGRVWIRFDEDLVPHLLGLKEQFTQYRIKDVYQFSKASSWRVYELLKQFKKIGQREIEVEEFKRKVGVPDLYPRIGDLKKRVIDPAIAEINGTSDLMIQYAQKKRGRRVVGFLFLIRDNESTKNPQERIRAVAKKLDTGADSAPDLAKLLREEYRVSSAQARQIANLAASTGREHEIMDKLPRIRGRFDNLPKENRKTSLGGYVFRALKDELTPKQAKLPLNNQ</sequence>
<evidence type="ECO:0000313" key="3">
    <source>
        <dbReference type="EMBL" id="MBE1427216.1"/>
    </source>
</evidence>